<keyword evidence="10" id="KW-1185">Reference proteome</keyword>
<feature type="compositionally biased region" description="Low complexity" evidence="6">
    <location>
        <begin position="251"/>
        <end position="270"/>
    </location>
</feature>
<feature type="chain" id="PRO_5036912178" evidence="7">
    <location>
        <begin position="34"/>
        <end position="419"/>
    </location>
</feature>
<name>A0A941IHW9_9ACTN</name>
<dbReference type="InterPro" id="IPR038765">
    <property type="entry name" value="Papain-like_cys_pep_sf"/>
</dbReference>
<evidence type="ECO:0000313" key="10">
    <source>
        <dbReference type="Proteomes" id="UP000676325"/>
    </source>
</evidence>
<keyword evidence="5" id="KW-0175">Coiled coil</keyword>
<evidence type="ECO:0000259" key="8">
    <source>
        <dbReference type="PROSITE" id="PS51935"/>
    </source>
</evidence>
<dbReference type="Gene3D" id="3.90.1720.10">
    <property type="entry name" value="endopeptidase domain like (from Nostoc punctiforme)"/>
    <property type="match status" value="1"/>
</dbReference>
<dbReference type="EMBL" id="JAGSOH010000013">
    <property type="protein sequence ID" value="MBR7826167.1"/>
    <property type="molecule type" value="Genomic_DNA"/>
</dbReference>
<dbReference type="GO" id="GO:0006508">
    <property type="term" value="P:proteolysis"/>
    <property type="evidence" value="ECO:0007669"/>
    <property type="project" value="UniProtKB-KW"/>
</dbReference>
<comment type="similarity">
    <text evidence="1">Belongs to the peptidase C40 family.</text>
</comment>
<sequence length="419" mass="43508">MRRRVLRSRVALPVGCAALTAAILTGLVGGAQADPVYPSQNQVNQANQAASSAKAAVDPAQAALVAAQQHLAELEAVSRQAQADYAGATAREQTAQQALVQATQRAQDAARFAGAAKVELGRLVAAAYREGQAADLSSLTIVLDVKDPQQYMDGVHVVRRMLQSQSSIVNQAQDASKTAAAAKVQAAASAVALKTAQDQVAQLAQKAQQAADAAQAQVGALGTQLDALLAAQAAAQNTATQLAEQRQKGLAEQQAQEEAAARQAAQAQQGSDGGGPGSGSGSGGSQSGGGQAPSYAADVAAQALRYALAQLGKPYKWGGTGPDSFDCSGLAMRAYESAGIDLPHFAAFQYQASHPLSYGQLRPGDLLFWATNANDSNTIYHEAIYLGSGRMVQAPKTGWNVMISDMWMWGPIQFYARPY</sequence>
<feature type="coiled-coil region" evidence="5">
    <location>
        <begin position="64"/>
        <end position="91"/>
    </location>
</feature>
<dbReference type="Proteomes" id="UP000676325">
    <property type="component" value="Unassembled WGS sequence"/>
</dbReference>
<evidence type="ECO:0000313" key="9">
    <source>
        <dbReference type="EMBL" id="MBR7826167.1"/>
    </source>
</evidence>
<feature type="compositionally biased region" description="Gly residues" evidence="6">
    <location>
        <begin position="271"/>
        <end position="291"/>
    </location>
</feature>
<evidence type="ECO:0000256" key="5">
    <source>
        <dbReference type="SAM" id="Coils"/>
    </source>
</evidence>
<keyword evidence="4" id="KW-0788">Thiol protease</keyword>
<dbReference type="PROSITE" id="PS51935">
    <property type="entry name" value="NLPC_P60"/>
    <property type="match status" value="1"/>
</dbReference>
<evidence type="ECO:0000256" key="3">
    <source>
        <dbReference type="ARBA" id="ARBA00022801"/>
    </source>
</evidence>
<keyword evidence="3" id="KW-0378">Hydrolase</keyword>
<dbReference type="AlphaFoldDB" id="A0A941IHW9"/>
<accession>A0A941IHW9</accession>
<dbReference type="SUPFAM" id="SSF54001">
    <property type="entry name" value="Cysteine proteinases"/>
    <property type="match status" value="1"/>
</dbReference>
<dbReference type="GO" id="GO:0008234">
    <property type="term" value="F:cysteine-type peptidase activity"/>
    <property type="evidence" value="ECO:0007669"/>
    <property type="project" value="UniProtKB-KW"/>
</dbReference>
<dbReference type="PANTHER" id="PTHR47053">
    <property type="entry name" value="MUREIN DD-ENDOPEPTIDASE MEPH-RELATED"/>
    <property type="match status" value="1"/>
</dbReference>
<evidence type="ECO:0000256" key="7">
    <source>
        <dbReference type="SAM" id="SignalP"/>
    </source>
</evidence>
<dbReference type="InterPro" id="IPR051202">
    <property type="entry name" value="Peptidase_C40"/>
</dbReference>
<organism evidence="9 10">
    <name type="scientific">Actinospica acidithermotolerans</name>
    <dbReference type="NCBI Taxonomy" id="2828514"/>
    <lineage>
        <taxon>Bacteria</taxon>
        <taxon>Bacillati</taxon>
        <taxon>Actinomycetota</taxon>
        <taxon>Actinomycetes</taxon>
        <taxon>Catenulisporales</taxon>
        <taxon>Actinospicaceae</taxon>
        <taxon>Actinospica</taxon>
    </lineage>
</organism>
<keyword evidence="7" id="KW-0732">Signal</keyword>
<feature type="signal peptide" evidence="7">
    <location>
        <begin position="1"/>
        <end position="33"/>
    </location>
</feature>
<feature type="domain" description="NlpC/P60" evidence="8">
    <location>
        <begin position="297"/>
        <end position="419"/>
    </location>
</feature>
<evidence type="ECO:0000256" key="1">
    <source>
        <dbReference type="ARBA" id="ARBA00007074"/>
    </source>
</evidence>
<dbReference type="Pfam" id="PF00877">
    <property type="entry name" value="NLPC_P60"/>
    <property type="match status" value="1"/>
</dbReference>
<protein>
    <submittedName>
        <fullName evidence="9">C40 family peptidase</fullName>
    </submittedName>
</protein>
<proteinExistence type="inferred from homology"/>
<dbReference type="InterPro" id="IPR000064">
    <property type="entry name" value="NLP_P60_dom"/>
</dbReference>
<evidence type="ECO:0000256" key="4">
    <source>
        <dbReference type="ARBA" id="ARBA00022807"/>
    </source>
</evidence>
<dbReference type="RefSeq" id="WP_212517318.1">
    <property type="nucleotide sequence ID" value="NZ_JAGSOH010000013.1"/>
</dbReference>
<reference evidence="9" key="1">
    <citation type="submission" date="2021-04" db="EMBL/GenBank/DDBJ databases">
        <title>Genome based classification of Actinospica acidithermotolerans sp. nov., an actinobacterium isolated from an Indonesian hot spring.</title>
        <authorList>
            <person name="Kusuma A.B."/>
            <person name="Putra K.E."/>
            <person name="Nafisah S."/>
            <person name="Loh J."/>
            <person name="Nouioui I."/>
            <person name="Goodfellow M."/>
        </authorList>
    </citation>
    <scope>NUCLEOTIDE SEQUENCE</scope>
    <source>
        <strain evidence="9">MGRD01-02</strain>
    </source>
</reference>
<dbReference type="PANTHER" id="PTHR47053:SF1">
    <property type="entry name" value="MUREIN DD-ENDOPEPTIDASE MEPH-RELATED"/>
    <property type="match status" value="1"/>
</dbReference>
<keyword evidence="2" id="KW-0645">Protease</keyword>
<evidence type="ECO:0000256" key="2">
    <source>
        <dbReference type="ARBA" id="ARBA00022670"/>
    </source>
</evidence>
<feature type="region of interest" description="Disordered" evidence="6">
    <location>
        <begin position="245"/>
        <end position="293"/>
    </location>
</feature>
<gene>
    <name evidence="9" type="ORF">KDK95_07630</name>
</gene>
<comment type="caution">
    <text evidence="9">The sequence shown here is derived from an EMBL/GenBank/DDBJ whole genome shotgun (WGS) entry which is preliminary data.</text>
</comment>
<evidence type="ECO:0000256" key="6">
    <source>
        <dbReference type="SAM" id="MobiDB-lite"/>
    </source>
</evidence>